<evidence type="ECO:0000313" key="2">
    <source>
        <dbReference type="EMBL" id="GGJ67569.1"/>
    </source>
</evidence>
<feature type="region of interest" description="Disordered" evidence="1">
    <location>
        <begin position="80"/>
        <end position="99"/>
    </location>
</feature>
<reference evidence="2" key="2">
    <citation type="submission" date="2020-09" db="EMBL/GenBank/DDBJ databases">
        <authorList>
            <person name="Sun Q."/>
            <person name="Ohkuma M."/>
        </authorList>
    </citation>
    <scope>NUCLEOTIDE SEQUENCE</scope>
    <source>
        <strain evidence="2">JCM 3086</strain>
    </source>
</reference>
<dbReference type="AlphaFoldDB" id="A0A917P9E2"/>
<dbReference type="RefSeq" id="WP_189317331.1">
    <property type="nucleotide sequence ID" value="NZ_BMQA01000099.1"/>
</dbReference>
<evidence type="ECO:0000313" key="3">
    <source>
        <dbReference type="Proteomes" id="UP000657574"/>
    </source>
</evidence>
<organism evidence="2 3">
    <name type="scientific">Streptomyces brasiliensis</name>
    <dbReference type="NCBI Taxonomy" id="1954"/>
    <lineage>
        <taxon>Bacteria</taxon>
        <taxon>Bacillati</taxon>
        <taxon>Actinomycetota</taxon>
        <taxon>Actinomycetes</taxon>
        <taxon>Kitasatosporales</taxon>
        <taxon>Streptomycetaceae</taxon>
        <taxon>Streptomyces</taxon>
    </lineage>
</organism>
<protein>
    <submittedName>
        <fullName evidence="2">Uncharacterized protein</fullName>
    </submittedName>
</protein>
<proteinExistence type="predicted"/>
<sequence length="99" mass="11340">MTAQPEHPDASQFNPPMRTLAELREALSTWGFPGDRQEFEQELDAIDLDDLTRVREITQAYRHRILMRYDPAAMATLARPTSDVEAELRRRLSEAGAAR</sequence>
<name>A0A917P9E2_9ACTN</name>
<accession>A0A917P9E2</accession>
<dbReference type="Proteomes" id="UP000657574">
    <property type="component" value="Unassembled WGS sequence"/>
</dbReference>
<reference evidence="2" key="1">
    <citation type="journal article" date="2014" name="Int. J. Syst. Evol. Microbiol.">
        <title>Complete genome sequence of Corynebacterium casei LMG S-19264T (=DSM 44701T), isolated from a smear-ripened cheese.</title>
        <authorList>
            <consortium name="US DOE Joint Genome Institute (JGI-PGF)"/>
            <person name="Walter F."/>
            <person name="Albersmeier A."/>
            <person name="Kalinowski J."/>
            <person name="Ruckert C."/>
        </authorList>
    </citation>
    <scope>NUCLEOTIDE SEQUENCE</scope>
    <source>
        <strain evidence="2">JCM 3086</strain>
    </source>
</reference>
<keyword evidence="3" id="KW-1185">Reference proteome</keyword>
<comment type="caution">
    <text evidence="2">The sequence shown here is derived from an EMBL/GenBank/DDBJ whole genome shotgun (WGS) entry which is preliminary data.</text>
</comment>
<dbReference type="EMBL" id="BMQA01000099">
    <property type="protein sequence ID" value="GGJ67569.1"/>
    <property type="molecule type" value="Genomic_DNA"/>
</dbReference>
<evidence type="ECO:0000256" key="1">
    <source>
        <dbReference type="SAM" id="MobiDB-lite"/>
    </source>
</evidence>
<gene>
    <name evidence="2" type="ORF">GCM10010121_092840</name>
</gene>